<evidence type="ECO:0000259" key="9">
    <source>
        <dbReference type="Pfam" id="PF04083"/>
    </source>
</evidence>
<dbReference type="InterPro" id="IPR000073">
    <property type="entry name" value="AB_hydrolase_1"/>
</dbReference>
<dbReference type="Pfam" id="PF04083">
    <property type="entry name" value="Abhydro_lipase"/>
    <property type="match status" value="2"/>
</dbReference>
<evidence type="ECO:0000256" key="1">
    <source>
        <dbReference type="ARBA" id="ARBA00010701"/>
    </source>
</evidence>
<keyword evidence="11" id="KW-1185">Reference proteome</keyword>
<feature type="domain" description="Partial AB-hydrolase lipase" evidence="9">
    <location>
        <begin position="253"/>
        <end position="330"/>
    </location>
</feature>
<feature type="domain" description="AB hydrolase-1" evidence="8">
    <location>
        <begin position="521"/>
        <end position="822"/>
    </location>
</feature>
<comment type="caution">
    <text evidence="10">The sequence shown here is derived from an EMBL/GenBank/DDBJ whole genome shotgun (WGS) entry which is preliminary data.</text>
</comment>
<sequence length="841" mass="96169">MWLFLVALCLTQGLGDAVLCVGPRHDNPEQLMNTRQIISFHGYRSEEHQILTDDGYFLTMNRIPSGREGSGSRGSRLPVSLQHGLLLDGSNWVSNFPNSSLGFILADAGYDIWIGNSRGNSWSRRHLNLSVDQEKFWDFSFHEMAMYDLPAMVGFILNQTRQEKLFYISHAQGNTLGFIAFSSMPQLAEKIKMFLVLGPAYTFCTVKGPILSIAYLPDAILKSTMMWLFRTIACLMCIGEKTDASPMVPMDVGDIIHYHGYPYEEHEVATDDGYYLTMQRIPHGQDNPGSLSSSQEAETQDSSMFCHPPKPVVLLQHGLSLEGSSWVINLPNSILGFILADAGYDVSIGNSRGNSWSRKHKEFEFYHPEYSAYRFHEMAMYDLPATINYILQKTGQEQLYYVAYFQDTTTGFIVFSFISELDREIKMFFALAPVTINSNLKSPLVRVFDLPEWLVKLYQTGEFKYYDYGSDNMLHYNQSQMISHRGYPSEEYEVLTRDGYYVVLNRIPHGRGNPGSSGAKPVVFLQHGLLAEGSNWVENLANNSFGFILADSGYDVWVGNSRGTRWSRRHQRLSADQAEFWDFSFHEMAMYDLPAMIHFVLQKTRQKKIYYIGHSQGCTIAFIAFSSMPELAQKINMFFALAPAVTVKYAKSPIIKISFLLDKQCSMIQLLLGRTDAALRLRKLWRFLPVLCRQPLLHKPCANLFFLLGGYNEKNLNMTRLDVYTSHYPDGTSVKNIIHWAQMVKSGEFKAFDYGSKNPAMYQQETPPSYRVEDMPVPTAVWSGGKDWLADQRDVHLLLPRIAHLVTYGHIHDWNHWDFIWGLDAAERLYSSILELMEWSR</sequence>
<keyword evidence="5" id="KW-0443">Lipid metabolism</keyword>
<dbReference type="GO" id="GO:0016042">
    <property type="term" value="P:lipid catabolic process"/>
    <property type="evidence" value="ECO:0007669"/>
    <property type="project" value="UniProtKB-KW"/>
</dbReference>
<evidence type="ECO:0000256" key="2">
    <source>
        <dbReference type="ARBA" id="ARBA00022729"/>
    </source>
</evidence>
<evidence type="ECO:0000313" key="10">
    <source>
        <dbReference type="EMBL" id="OPJ79512.1"/>
    </source>
</evidence>
<dbReference type="AlphaFoldDB" id="A0A1V4K4X4"/>
<dbReference type="Gene3D" id="3.40.50.1820">
    <property type="entry name" value="alpha/beta hydrolase"/>
    <property type="match status" value="3"/>
</dbReference>
<protein>
    <submittedName>
        <fullName evidence="10">Lysosomal acid lipase/cholesteryl ester hydrolase-like</fullName>
    </submittedName>
</protein>
<proteinExistence type="inferred from homology"/>
<dbReference type="Proteomes" id="UP000190648">
    <property type="component" value="Unassembled WGS sequence"/>
</dbReference>
<dbReference type="InterPro" id="IPR006693">
    <property type="entry name" value="AB_hydrolase_lipase"/>
</dbReference>
<keyword evidence="4" id="KW-0442">Lipid degradation</keyword>
<dbReference type="GO" id="GO:0016787">
    <property type="term" value="F:hydrolase activity"/>
    <property type="evidence" value="ECO:0007669"/>
    <property type="project" value="UniProtKB-KW"/>
</dbReference>
<keyword evidence="6" id="KW-0325">Glycoprotein</keyword>
<organism evidence="10 11">
    <name type="scientific">Patagioenas fasciata monilis</name>
    <dbReference type="NCBI Taxonomy" id="372326"/>
    <lineage>
        <taxon>Eukaryota</taxon>
        <taxon>Metazoa</taxon>
        <taxon>Chordata</taxon>
        <taxon>Craniata</taxon>
        <taxon>Vertebrata</taxon>
        <taxon>Euteleostomi</taxon>
        <taxon>Archelosauria</taxon>
        <taxon>Archosauria</taxon>
        <taxon>Dinosauria</taxon>
        <taxon>Saurischia</taxon>
        <taxon>Theropoda</taxon>
        <taxon>Coelurosauria</taxon>
        <taxon>Aves</taxon>
        <taxon>Neognathae</taxon>
        <taxon>Neoaves</taxon>
        <taxon>Columbimorphae</taxon>
        <taxon>Columbiformes</taxon>
        <taxon>Columbidae</taxon>
        <taxon>Patagioenas</taxon>
    </lineage>
</organism>
<accession>A0A1V4K4X4</accession>
<dbReference type="InterPro" id="IPR029058">
    <property type="entry name" value="AB_hydrolase_fold"/>
</dbReference>
<gene>
    <name evidence="10" type="ORF">AV530_001636</name>
</gene>
<keyword evidence="2 7" id="KW-0732">Signal</keyword>
<evidence type="ECO:0000256" key="3">
    <source>
        <dbReference type="ARBA" id="ARBA00022801"/>
    </source>
</evidence>
<keyword evidence="3 10" id="KW-0378">Hydrolase</keyword>
<feature type="chain" id="PRO_5010729625" evidence="7">
    <location>
        <begin position="18"/>
        <end position="841"/>
    </location>
</feature>
<dbReference type="STRING" id="372326.A0A1V4K4X4"/>
<evidence type="ECO:0000313" key="11">
    <source>
        <dbReference type="Proteomes" id="UP000190648"/>
    </source>
</evidence>
<feature type="domain" description="Partial AB-hydrolase lipase" evidence="9">
    <location>
        <begin position="35"/>
        <end position="95"/>
    </location>
</feature>
<dbReference type="OrthoDB" id="9974421at2759"/>
<dbReference type="Pfam" id="PF00561">
    <property type="entry name" value="Abhydrolase_1"/>
    <property type="match status" value="1"/>
</dbReference>
<reference evidence="10 11" key="1">
    <citation type="submission" date="2016-02" db="EMBL/GenBank/DDBJ databases">
        <title>Band-tailed pigeon sequencing and assembly.</title>
        <authorList>
            <person name="Soares A.E."/>
            <person name="Novak B.J."/>
            <person name="Rice E.S."/>
            <person name="O'Connell B."/>
            <person name="Chang D."/>
            <person name="Weber S."/>
            <person name="Shapiro B."/>
        </authorList>
    </citation>
    <scope>NUCLEOTIDE SEQUENCE [LARGE SCALE GENOMIC DNA]</scope>
    <source>
        <strain evidence="10">BTP2013</strain>
        <tissue evidence="10">Blood</tissue>
    </source>
</reference>
<dbReference type="FunFam" id="3.40.50.1820:FF:000057">
    <property type="entry name" value="Lipase"/>
    <property type="match status" value="1"/>
</dbReference>
<dbReference type="EMBL" id="LSYS01004468">
    <property type="protein sequence ID" value="OPJ79512.1"/>
    <property type="molecule type" value="Genomic_DNA"/>
</dbReference>
<dbReference type="FunFam" id="3.40.50.1820:FF:000012">
    <property type="entry name" value="Lipase"/>
    <property type="match status" value="1"/>
</dbReference>
<dbReference type="PANTHER" id="PTHR11005">
    <property type="entry name" value="LYSOSOMAL ACID LIPASE-RELATED"/>
    <property type="match status" value="1"/>
</dbReference>
<comment type="similarity">
    <text evidence="1">Belongs to the AB hydrolase superfamily. Lipase family.</text>
</comment>
<evidence type="ECO:0000259" key="8">
    <source>
        <dbReference type="Pfam" id="PF00561"/>
    </source>
</evidence>
<evidence type="ECO:0000256" key="7">
    <source>
        <dbReference type="SAM" id="SignalP"/>
    </source>
</evidence>
<dbReference type="SUPFAM" id="SSF53474">
    <property type="entry name" value="alpha/beta-Hydrolases"/>
    <property type="match status" value="3"/>
</dbReference>
<evidence type="ECO:0000256" key="6">
    <source>
        <dbReference type="ARBA" id="ARBA00023180"/>
    </source>
</evidence>
<name>A0A1V4K4X4_PATFA</name>
<evidence type="ECO:0000256" key="4">
    <source>
        <dbReference type="ARBA" id="ARBA00022963"/>
    </source>
</evidence>
<feature type="signal peptide" evidence="7">
    <location>
        <begin position="1"/>
        <end position="17"/>
    </location>
</feature>
<evidence type="ECO:0000256" key="5">
    <source>
        <dbReference type="ARBA" id="ARBA00023098"/>
    </source>
</evidence>